<gene>
    <name evidence="1" type="ORF">TorRG33x02_351210</name>
</gene>
<evidence type="ECO:0000313" key="1">
    <source>
        <dbReference type="EMBL" id="PON35520.1"/>
    </source>
</evidence>
<sequence>MLSITMPNWRLERSSSDFLCLSRGLGHRARFVSGLIWKNREGLTIYTEEELGLSNKDAGGALVESVSQDLVGAKLCY</sequence>
<dbReference type="OrthoDB" id="20835at2759"/>
<organism evidence="1 2">
    <name type="scientific">Trema orientale</name>
    <name type="common">Charcoal tree</name>
    <name type="synonym">Celtis orientalis</name>
    <dbReference type="NCBI Taxonomy" id="63057"/>
    <lineage>
        <taxon>Eukaryota</taxon>
        <taxon>Viridiplantae</taxon>
        <taxon>Streptophyta</taxon>
        <taxon>Embryophyta</taxon>
        <taxon>Tracheophyta</taxon>
        <taxon>Spermatophyta</taxon>
        <taxon>Magnoliopsida</taxon>
        <taxon>eudicotyledons</taxon>
        <taxon>Gunneridae</taxon>
        <taxon>Pentapetalae</taxon>
        <taxon>rosids</taxon>
        <taxon>fabids</taxon>
        <taxon>Rosales</taxon>
        <taxon>Cannabaceae</taxon>
        <taxon>Trema</taxon>
    </lineage>
</organism>
<comment type="caution">
    <text evidence="1">The sequence shown here is derived from an EMBL/GenBank/DDBJ whole genome shotgun (WGS) entry which is preliminary data.</text>
</comment>
<dbReference type="Proteomes" id="UP000237000">
    <property type="component" value="Unassembled WGS sequence"/>
</dbReference>
<protein>
    <submittedName>
        <fullName evidence="1">Uncharacterized protein</fullName>
    </submittedName>
</protein>
<keyword evidence="2" id="KW-1185">Reference proteome</keyword>
<dbReference type="InParanoid" id="A0A2P5AG63"/>
<name>A0A2P5AG63_TREOI</name>
<reference evidence="2" key="1">
    <citation type="submission" date="2016-06" db="EMBL/GenBank/DDBJ databases">
        <title>Parallel loss of symbiosis genes in relatives of nitrogen-fixing non-legume Parasponia.</title>
        <authorList>
            <person name="Van Velzen R."/>
            <person name="Holmer R."/>
            <person name="Bu F."/>
            <person name="Rutten L."/>
            <person name="Van Zeijl A."/>
            <person name="Liu W."/>
            <person name="Santuari L."/>
            <person name="Cao Q."/>
            <person name="Sharma T."/>
            <person name="Shen D."/>
            <person name="Roswanjaya Y."/>
            <person name="Wardhani T."/>
            <person name="Kalhor M.S."/>
            <person name="Jansen J."/>
            <person name="Van den Hoogen J."/>
            <person name="Gungor B."/>
            <person name="Hartog M."/>
            <person name="Hontelez J."/>
            <person name="Verver J."/>
            <person name="Yang W.-C."/>
            <person name="Schijlen E."/>
            <person name="Repin R."/>
            <person name="Schilthuizen M."/>
            <person name="Schranz E."/>
            <person name="Heidstra R."/>
            <person name="Miyata K."/>
            <person name="Fedorova E."/>
            <person name="Kohlen W."/>
            <person name="Bisseling T."/>
            <person name="Smit S."/>
            <person name="Geurts R."/>
        </authorList>
    </citation>
    <scope>NUCLEOTIDE SEQUENCE [LARGE SCALE GENOMIC DNA]</scope>
    <source>
        <strain evidence="2">cv. RG33-2</strain>
    </source>
</reference>
<dbReference type="EMBL" id="JXTC01000880">
    <property type="protein sequence ID" value="PON35520.1"/>
    <property type="molecule type" value="Genomic_DNA"/>
</dbReference>
<evidence type="ECO:0000313" key="2">
    <source>
        <dbReference type="Proteomes" id="UP000237000"/>
    </source>
</evidence>
<proteinExistence type="predicted"/>
<accession>A0A2P5AG63</accession>
<dbReference type="AlphaFoldDB" id="A0A2P5AG63"/>